<comment type="subcellular location">
    <subcellularLocation>
        <location evidence="1 7">Cell membrane</location>
        <topology evidence="1 7">Multi-pass membrane protein</topology>
    </subcellularLocation>
</comment>
<dbReference type="PANTHER" id="PTHR43227:SF11">
    <property type="entry name" value="BLL4140 PROTEIN"/>
    <property type="match status" value="1"/>
</dbReference>
<feature type="transmembrane region" description="Helical" evidence="7">
    <location>
        <begin position="12"/>
        <end position="30"/>
    </location>
</feature>
<dbReference type="GO" id="GO:0055085">
    <property type="term" value="P:transmembrane transport"/>
    <property type="evidence" value="ECO:0007669"/>
    <property type="project" value="InterPro"/>
</dbReference>
<dbReference type="Pfam" id="PF00528">
    <property type="entry name" value="BPD_transp_1"/>
    <property type="match status" value="1"/>
</dbReference>
<dbReference type="InterPro" id="IPR035906">
    <property type="entry name" value="MetI-like_sf"/>
</dbReference>
<dbReference type="Gene3D" id="1.10.3720.10">
    <property type="entry name" value="MetI-like"/>
    <property type="match status" value="1"/>
</dbReference>
<keyword evidence="4 7" id="KW-0812">Transmembrane</keyword>
<dbReference type="InterPro" id="IPR050809">
    <property type="entry name" value="UgpAE/MalFG_permease"/>
</dbReference>
<feature type="transmembrane region" description="Helical" evidence="7">
    <location>
        <begin position="158"/>
        <end position="183"/>
    </location>
</feature>
<reference evidence="9" key="1">
    <citation type="journal article" date="2014" name="Int. J. Syst. Evol. Microbiol.">
        <title>Complete genome sequence of Corynebacterium casei LMG S-19264T (=DSM 44701T), isolated from a smear-ripened cheese.</title>
        <authorList>
            <consortium name="US DOE Joint Genome Institute (JGI-PGF)"/>
            <person name="Walter F."/>
            <person name="Albersmeier A."/>
            <person name="Kalinowski J."/>
            <person name="Ruckert C."/>
        </authorList>
    </citation>
    <scope>NUCLEOTIDE SEQUENCE</scope>
    <source>
        <strain evidence="9">CGMCC 1.15178</strain>
    </source>
</reference>
<evidence type="ECO:0000256" key="1">
    <source>
        <dbReference type="ARBA" id="ARBA00004651"/>
    </source>
</evidence>
<gene>
    <name evidence="9" type="primary">yurN</name>
    <name evidence="9" type="ORF">GCM10010911_60610</name>
</gene>
<keyword evidence="2 7" id="KW-0813">Transport</keyword>
<evidence type="ECO:0000256" key="4">
    <source>
        <dbReference type="ARBA" id="ARBA00022692"/>
    </source>
</evidence>
<evidence type="ECO:0000256" key="7">
    <source>
        <dbReference type="RuleBase" id="RU363032"/>
    </source>
</evidence>
<keyword evidence="5 7" id="KW-1133">Transmembrane helix</keyword>
<protein>
    <submittedName>
        <fullName evidence="9">Sugar ABC transporter permease</fullName>
    </submittedName>
</protein>
<organism evidence="9 10">
    <name type="scientific">Paenibacillus nasutitermitis</name>
    <dbReference type="NCBI Taxonomy" id="1652958"/>
    <lineage>
        <taxon>Bacteria</taxon>
        <taxon>Bacillati</taxon>
        <taxon>Bacillota</taxon>
        <taxon>Bacilli</taxon>
        <taxon>Bacillales</taxon>
        <taxon>Paenibacillaceae</taxon>
        <taxon>Paenibacillus</taxon>
    </lineage>
</organism>
<reference evidence="9" key="2">
    <citation type="submission" date="2020-09" db="EMBL/GenBank/DDBJ databases">
        <authorList>
            <person name="Sun Q."/>
            <person name="Zhou Y."/>
        </authorList>
    </citation>
    <scope>NUCLEOTIDE SEQUENCE</scope>
    <source>
        <strain evidence="9">CGMCC 1.15178</strain>
    </source>
</reference>
<keyword evidence="6 7" id="KW-0472">Membrane</keyword>
<evidence type="ECO:0000259" key="8">
    <source>
        <dbReference type="PROSITE" id="PS50928"/>
    </source>
</evidence>
<feature type="transmembrane region" description="Helical" evidence="7">
    <location>
        <begin position="278"/>
        <end position="300"/>
    </location>
</feature>
<dbReference type="PANTHER" id="PTHR43227">
    <property type="entry name" value="BLL4140 PROTEIN"/>
    <property type="match status" value="1"/>
</dbReference>
<evidence type="ECO:0000256" key="6">
    <source>
        <dbReference type="ARBA" id="ARBA00023136"/>
    </source>
</evidence>
<name>A0A916ZFS3_9BACL</name>
<evidence type="ECO:0000313" key="10">
    <source>
        <dbReference type="Proteomes" id="UP000612456"/>
    </source>
</evidence>
<dbReference type="CDD" id="cd06261">
    <property type="entry name" value="TM_PBP2"/>
    <property type="match status" value="1"/>
</dbReference>
<dbReference type="InterPro" id="IPR000515">
    <property type="entry name" value="MetI-like"/>
</dbReference>
<dbReference type="PROSITE" id="PS50928">
    <property type="entry name" value="ABC_TM1"/>
    <property type="match status" value="1"/>
</dbReference>
<evidence type="ECO:0000256" key="2">
    <source>
        <dbReference type="ARBA" id="ARBA00022448"/>
    </source>
</evidence>
<feature type="transmembrane region" description="Helical" evidence="7">
    <location>
        <begin position="109"/>
        <end position="129"/>
    </location>
</feature>
<dbReference type="EMBL" id="BMHP01000007">
    <property type="protein sequence ID" value="GGD93827.1"/>
    <property type="molecule type" value="Genomic_DNA"/>
</dbReference>
<feature type="domain" description="ABC transmembrane type-1" evidence="8">
    <location>
        <begin position="71"/>
        <end position="297"/>
    </location>
</feature>
<dbReference type="Proteomes" id="UP000612456">
    <property type="component" value="Unassembled WGS sequence"/>
</dbReference>
<comment type="similarity">
    <text evidence="7">Belongs to the binding-protein-dependent transport system permease family.</text>
</comment>
<accession>A0A916ZFS3</accession>
<dbReference type="RefSeq" id="WP_188998102.1">
    <property type="nucleotide sequence ID" value="NZ_BMHP01000007.1"/>
</dbReference>
<feature type="transmembrane region" description="Helical" evidence="7">
    <location>
        <begin position="75"/>
        <end position="97"/>
    </location>
</feature>
<keyword evidence="3" id="KW-1003">Cell membrane</keyword>
<dbReference type="SUPFAM" id="SSF161098">
    <property type="entry name" value="MetI-like"/>
    <property type="match status" value="1"/>
</dbReference>
<evidence type="ECO:0000313" key="9">
    <source>
        <dbReference type="EMBL" id="GGD93827.1"/>
    </source>
</evidence>
<dbReference type="AlphaFoldDB" id="A0A916ZFS3"/>
<evidence type="ECO:0000256" key="3">
    <source>
        <dbReference type="ARBA" id="ARBA00022475"/>
    </source>
</evidence>
<keyword evidence="10" id="KW-1185">Reference proteome</keyword>
<evidence type="ECO:0000256" key="5">
    <source>
        <dbReference type="ARBA" id="ARBA00022989"/>
    </source>
</evidence>
<comment type="caution">
    <text evidence="9">The sequence shown here is derived from an EMBL/GenBank/DDBJ whole genome shotgun (WGS) entry which is preliminary data.</text>
</comment>
<proteinExistence type="inferred from homology"/>
<sequence length="308" mass="34890">MAIWLRKRPYMLFIIPGFILYSLFVVYPIFSAIQLSLNHWDGIGEKTFVGFDNYRELFTNANLLEQWTNALTNSLTIFALNVFILMPVQLYMAYTIYLKVKGHQFFQSMIFSPQFISTPVIVFMGALLLDGNIGVVNKVLEWVGLGDHTKPWMGIPEYGIYIVWIMAAWSGVGVGMVFFLGAMKMIQEEMLEAAYLDGAGSWKRFLYIILPQLKTTIMNMLILTYIYSMTVFDFSFILGGVSGGIDRSVDVMALFFYRISFGDNSAVGGTLNTNAMGMGTTIACVMFAMVFIVALVQIMLTYRQTEDY</sequence>
<feature type="transmembrane region" description="Helical" evidence="7">
    <location>
        <begin position="234"/>
        <end position="257"/>
    </location>
</feature>
<dbReference type="GO" id="GO:0005886">
    <property type="term" value="C:plasma membrane"/>
    <property type="evidence" value="ECO:0007669"/>
    <property type="project" value="UniProtKB-SubCell"/>
</dbReference>